<dbReference type="InterPro" id="IPR041931">
    <property type="entry name" value="DNA_pol3_alpha_thumb_dom"/>
</dbReference>
<dbReference type="InterPro" id="IPR016195">
    <property type="entry name" value="Pol/histidinol_Pase-like"/>
</dbReference>
<dbReference type="GO" id="GO:0006260">
    <property type="term" value="P:DNA replication"/>
    <property type="evidence" value="ECO:0007669"/>
    <property type="project" value="UniProtKB-KW"/>
</dbReference>
<dbReference type="Pfam" id="PF02811">
    <property type="entry name" value="PHP"/>
    <property type="match status" value="1"/>
</dbReference>
<keyword evidence="6" id="KW-0548">Nucleotidyltransferase</keyword>
<evidence type="ECO:0000256" key="9">
    <source>
        <dbReference type="ARBA" id="ARBA00049244"/>
    </source>
</evidence>
<dbReference type="Gene3D" id="1.10.10.1600">
    <property type="entry name" value="Bacterial DNA polymerase III alpha subunit, thumb domain"/>
    <property type="match status" value="1"/>
</dbReference>
<dbReference type="CDD" id="cd04485">
    <property type="entry name" value="DnaE_OBF"/>
    <property type="match status" value="1"/>
</dbReference>
<dbReference type="PANTHER" id="PTHR32294">
    <property type="entry name" value="DNA POLYMERASE III SUBUNIT ALPHA"/>
    <property type="match status" value="1"/>
</dbReference>
<protein>
    <recommendedName>
        <fullName evidence="3">DNA polymerase III subunit alpha</fullName>
        <ecNumber evidence="2">2.7.7.7</ecNumber>
    </recommendedName>
</protein>
<keyword evidence="5" id="KW-0808">Transferase</keyword>
<evidence type="ECO:0000256" key="5">
    <source>
        <dbReference type="ARBA" id="ARBA00022679"/>
    </source>
</evidence>
<reference evidence="11 12" key="1">
    <citation type="submission" date="2017-04" db="EMBL/GenBank/DDBJ databases">
        <authorList>
            <person name="Afonso C.L."/>
            <person name="Miller P.J."/>
            <person name="Scott M.A."/>
            <person name="Spackman E."/>
            <person name="Goraichik I."/>
            <person name="Dimitrov K.M."/>
            <person name="Suarez D.L."/>
            <person name="Swayne D.E."/>
        </authorList>
    </citation>
    <scope>NUCLEOTIDE SEQUENCE [LARGE SCALE GENOMIC DNA]</scope>
    <source>
        <strain evidence="11 12">VK13</strain>
    </source>
</reference>
<name>A0A1W1ZMY8_9BURK</name>
<dbReference type="Gene3D" id="3.20.20.140">
    <property type="entry name" value="Metal-dependent hydrolases"/>
    <property type="match status" value="1"/>
</dbReference>
<dbReference type="EMBL" id="FWXJ01000006">
    <property type="protein sequence ID" value="SMC49582.1"/>
    <property type="molecule type" value="Genomic_DNA"/>
</dbReference>
<organism evidence="11 12">
    <name type="scientific">Polynucleobacter kasalickyi</name>
    <dbReference type="NCBI Taxonomy" id="1938817"/>
    <lineage>
        <taxon>Bacteria</taxon>
        <taxon>Pseudomonadati</taxon>
        <taxon>Pseudomonadota</taxon>
        <taxon>Betaproteobacteria</taxon>
        <taxon>Burkholderiales</taxon>
        <taxon>Burkholderiaceae</taxon>
        <taxon>Polynucleobacter</taxon>
    </lineage>
</organism>
<evidence type="ECO:0000256" key="1">
    <source>
        <dbReference type="ARBA" id="ARBA00004496"/>
    </source>
</evidence>
<evidence type="ECO:0000256" key="4">
    <source>
        <dbReference type="ARBA" id="ARBA00022490"/>
    </source>
</evidence>
<keyword evidence="4" id="KW-0963">Cytoplasm</keyword>
<evidence type="ECO:0000256" key="6">
    <source>
        <dbReference type="ARBA" id="ARBA00022695"/>
    </source>
</evidence>
<evidence type="ECO:0000256" key="2">
    <source>
        <dbReference type="ARBA" id="ARBA00012417"/>
    </source>
</evidence>
<keyword evidence="7" id="KW-0235">DNA replication</keyword>
<dbReference type="GO" id="GO:0008408">
    <property type="term" value="F:3'-5' exonuclease activity"/>
    <property type="evidence" value="ECO:0007669"/>
    <property type="project" value="InterPro"/>
</dbReference>
<accession>A0A1W1ZMY8</accession>
<dbReference type="Pfam" id="PF17657">
    <property type="entry name" value="DNA_pol3_finger"/>
    <property type="match status" value="1"/>
</dbReference>
<evidence type="ECO:0000256" key="7">
    <source>
        <dbReference type="ARBA" id="ARBA00022705"/>
    </source>
</evidence>
<dbReference type="InterPro" id="IPR004013">
    <property type="entry name" value="PHP_dom"/>
</dbReference>
<dbReference type="NCBIfam" id="NF004226">
    <property type="entry name" value="PRK05673.1"/>
    <property type="match status" value="1"/>
</dbReference>
<dbReference type="InterPro" id="IPR049821">
    <property type="entry name" value="PolIIIA_DnaE1_PHP"/>
</dbReference>
<comment type="catalytic activity">
    <reaction evidence="9">
        <text>DNA(n) + a 2'-deoxyribonucleoside 5'-triphosphate = DNA(n+1) + diphosphate</text>
        <dbReference type="Rhea" id="RHEA:22508"/>
        <dbReference type="Rhea" id="RHEA-COMP:17339"/>
        <dbReference type="Rhea" id="RHEA-COMP:17340"/>
        <dbReference type="ChEBI" id="CHEBI:33019"/>
        <dbReference type="ChEBI" id="CHEBI:61560"/>
        <dbReference type="ChEBI" id="CHEBI:173112"/>
        <dbReference type="EC" id="2.7.7.7"/>
    </reaction>
</comment>
<dbReference type="SUPFAM" id="SSF89550">
    <property type="entry name" value="PHP domain-like"/>
    <property type="match status" value="1"/>
</dbReference>
<dbReference type="Pfam" id="PF14579">
    <property type="entry name" value="HHH_6"/>
    <property type="match status" value="1"/>
</dbReference>
<dbReference type="RefSeq" id="WP_084283361.1">
    <property type="nucleotide sequence ID" value="NZ_FWXJ01000006.1"/>
</dbReference>
<dbReference type="Proteomes" id="UP000192708">
    <property type="component" value="Unassembled WGS sequence"/>
</dbReference>
<keyword evidence="12" id="KW-1185">Reference proteome</keyword>
<dbReference type="STRING" id="1938817.SAMN06296008_10615"/>
<evidence type="ECO:0000313" key="12">
    <source>
        <dbReference type="Proteomes" id="UP000192708"/>
    </source>
</evidence>
<dbReference type="CDD" id="cd07433">
    <property type="entry name" value="PHP_PolIIIA_DnaE1"/>
    <property type="match status" value="1"/>
</dbReference>
<evidence type="ECO:0000256" key="3">
    <source>
        <dbReference type="ARBA" id="ARBA00019114"/>
    </source>
</evidence>
<dbReference type="InterPro" id="IPR011708">
    <property type="entry name" value="DNA_pol3_alpha_NTPase_dom"/>
</dbReference>
<dbReference type="SMART" id="SM00481">
    <property type="entry name" value="POLIIIAc"/>
    <property type="match status" value="1"/>
</dbReference>
<keyword evidence="8" id="KW-0239">DNA-directed DNA polymerase</keyword>
<dbReference type="InterPro" id="IPR004805">
    <property type="entry name" value="DnaE2/DnaE/PolC"/>
</dbReference>
<dbReference type="GO" id="GO:0003887">
    <property type="term" value="F:DNA-directed DNA polymerase activity"/>
    <property type="evidence" value="ECO:0007669"/>
    <property type="project" value="UniProtKB-KW"/>
</dbReference>
<dbReference type="GO" id="GO:0005737">
    <property type="term" value="C:cytoplasm"/>
    <property type="evidence" value="ECO:0007669"/>
    <property type="project" value="UniProtKB-SubCell"/>
</dbReference>
<dbReference type="InterPro" id="IPR003141">
    <property type="entry name" value="Pol/His_phosphatase_N"/>
</dbReference>
<dbReference type="OrthoDB" id="9803237at2"/>
<comment type="subcellular location">
    <subcellularLocation>
        <location evidence="1">Cytoplasm</location>
    </subcellularLocation>
</comment>
<dbReference type="InterPro" id="IPR029460">
    <property type="entry name" value="DNAPol_HHH"/>
</dbReference>
<dbReference type="AlphaFoldDB" id="A0A1W1ZMY8"/>
<gene>
    <name evidence="11" type="ORF">SAMN06296008_10615</name>
</gene>
<dbReference type="NCBIfam" id="TIGR00594">
    <property type="entry name" value="polc"/>
    <property type="match status" value="1"/>
</dbReference>
<dbReference type="EC" id="2.7.7.7" evidence="2"/>
<evidence type="ECO:0000259" key="10">
    <source>
        <dbReference type="SMART" id="SM00481"/>
    </source>
</evidence>
<sequence length="1194" mass="133324">MSDPKFIHLRLHSEYSIVDGIVRLDDAIKQAVNYQMGALALTDLSNLFGLIKFYSLARKEGVKPIAGADVWVSNPTDPTKPSRALLLVKNHLGYLNLCEILSKASLENQVLGRPEVHPDWFAQHSTSSFQESGQVLLSEGLICLSGGVDGDIGIALLNDQIELADQCALAWSAIFPNNFYLEVQRTGQAKEEKYIHHVADLASRLDLPIVATHPIEFMFEEDFRAHETRVCIADGDKLGNPKRNVRFTAQQFFKSPAQMLELFEDLPSAIENTIEIAKRCNLSLQLGKPKLPDFPTPNNMTLAEYLGSLARDGLAQRMLVLYPDEEKRASVYPKYSDRLDFEINTIVQMGFPGYFLIVADFIAWAKNNGVPVGPGRGSGAGSLVAYSLGITDLDPLEYNLLFERFLNPERVSMPDFDIDFCQLGRDRVIQYVKDKYGHESVSQIATFGTMAARGAIKDVGRAIEQPYSFVDAISKLIEAKPGQQITIAEAIKAKPELEELYTQNEEARQLIELAQQLEGITRNVGMHAGGVLISPGKLTDFCPLYVQSGNDEGAGVISQFDKDDVEAVGLVKFDFLGLTTLTILDLAEKYIHQLYPELKAWRVGNVRLDDPRAFDVLKSANTVAIFQLESRGMQGMLKDAKPDRFEDIIALVALYRPGPMDLIPSYIARKHLRQEVEYADPRVIPVLEETYGIMVYQEQVMQMAQVIGGYSLGGADLLRRAMGKKKPEEMAEQSKIFAKGAIENGLTQEKADEIFKLMEAFAGYGFNKSHAAAYALLAYHTAWLKAHYVAEFMAANLSLAMDDTDKVRVLFEDAKSNHVNILPPDINRGEYRFVPIRLDPNNLSEKVTHIKYGLGAVRGTGENAILEIVRARQEKPFEHLFDFCSRVDRRVVNRRSIEALIRAGAFDEIAPHGVQGRAVLLESLPNAMTAAEQALASANQVNLFDMPGEEGSEPEYVQTAEWSDKKRLQEEKLALGFCISGHLFDAYAEEVRKVARVPLNKLSLSSGEKLVAGIIVSQRTNKTRSGVMYSLMIDDGTDQIELTVFEDVFESYSDCFKEDELLIAKIQTKVQPANENFSGSTRHIVQAAMNIAMARLRYAQSIHFAMTNQVNIRQLNDKSESFFKQVQSAKQMGAKKPNEGLRMTAELTSLSSICELEFPQHWRLYPDDTNIQIFNNLLHQVGVRSGLKIVYSNP</sequence>
<proteinExistence type="predicted"/>
<dbReference type="Pfam" id="PF07733">
    <property type="entry name" value="DNA_pol3_alpha"/>
    <property type="match status" value="1"/>
</dbReference>
<evidence type="ECO:0000256" key="8">
    <source>
        <dbReference type="ARBA" id="ARBA00022932"/>
    </source>
</evidence>
<evidence type="ECO:0000313" key="11">
    <source>
        <dbReference type="EMBL" id="SMC49582.1"/>
    </source>
</evidence>
<feature type="domain" description="Polymerase/histidinol phosphatase N-terminal" evidence="10">
    <location>
        <begin position="7"/>
        <end position="74"/>
    </location>
</feature>
<dbReference type="Gene3D" id="1.10.150.870">
    <property type="match status" value="1"/>
</dbReference>
<dbReference type="PANTHER" id="PTHR32294:SF0">
    <property type="entry name" value="DNA POLYMERASE III SUBUNIT ALPHA"/>
    <property type="match status" value="1"/>
</dbReference>
<dbReference type="InterPro" id="IPR040982">
    <property type="entry name" value="DNA_pol3_finger"/>
</dbReference>